<gene>
    <name evidence="1" type="ORF">SAMN04488053_10331</name>
</gene>
<dbReference type="EMBL" id="FNIL01000003">
    <property type="protein sequence ID" value="SDN71893.1"/>
    <property type="molecule type" value="Genomic_DNA"/>
</dbReference>
<dbReference type="Proteomes" id="UP000198778">
    <property type="component" value="Unassembled WGS sequence"/>
</dbReference>
<dbReference type="OrthoDB" id="2803442at2"/>
<sequence>MPVLPPPCFLGKKVFTDEAQKEHYIVKYEDKTGKRSVDVLLFDHENPIIFATLDYEGNFLESFYLSSKTTKASGEATEAYKLLNARKKEHRITQDDLKDALKSRKNAKKKNKKILKLLRDEHLEDIKNRWPSRMITLQREQEGEEDSLIMETLEEAVETANPKKAYIFLKNHRVDSLIPKLGSSMDEHPELLEKMAKDYFDVQDGLIFQSFLLNAAPVVPLENYKLIEELLYHAEQIDQVYHTDTLKLLLKKMSRRVKEESEFSMREWLSKVTVDRKLKRAVVDSLKK</sequence>
<accession>A0A1H0DPB9</accession>
<proteinExistence type="predicted"/>
<evidence type="ECO:0000313" key="1">
    <source>
        <dbReference type="EMBL" id="SDN71893.1"/>
    </source>
</evidence>
<reference evidence="2" key="1">
    <citation type="submission" date="2016-10" db="EMBL/GenBank/DDBJ databases">
        <authorList>
            <person name="Varghese N."/>
            <person name="Submissions S."/>
        </authorList>
    </citation>
    <scope>NUCLEOTIDE SEQUENCE [LARGE SCALE GENOMIC DNA]</scope>
    <source>
        <strain evidence="2">CGMCC 1.10369</strain>
    </source>
</reference>
<name>A0A1H0DPB9_9BACI</name>
<keyword evidence="2" id="KW-1185">Reference proteome</keyword>
<dbReference type="RefSeq" id="WP_090841897.1">
    <property type="nucleotide sequence ID" value="NZ_FNIL01000003.1"/>
</dbReference>
<protein>
    <submittedName>
        <fullName evidence="1">Uncharacterized protein</fullName>
    </submittedName>
</protein>
<organism evidence="1 2">
    <name type="scientific">Alkalicoccus daliensis</name>
    <dbReference type="NCBI Taxonomy" id="745820"/>
    <lineage>
        <taxon>Bacteria</taxon>
        <taxon>Bacillati</taxon>
        <taxon>Bacillota</taxon>
        <taxon>Bacilli</taxon>
        <taxon>Bacillales</taxon>
        <taxon>Bacillaceae</taxon>
        <taxon>Alkalicoccus</taxon>
    </lineage>
</organism>
<evidence type="ECO:0000313" key="2">
    <source>
        <dbReference type="Proteomes" id="UP000198778"/>
    </source>
</evidence>
<dbReference type="AlphaFoldDB" id="A0A1H0DPB9"/>